<feature type="transmembrane region" description="Helical" evidence="3">
    <location>
        <begin position="158"/>
        <end position="176"/>
    </location>
</feature>
<feature type="transmembrane region" description="Helical" evidence="3">
    <location>
        <begin position="30"/>
        <end position="47"/>
    </location>
</feature>
<gene>
    <name evidence="4" type="ORF">A2477_03550</name>
</gene>
<feature type="transmembrane region" description="Helical" evidence="3">
    <location>
        <begin position="188"/>
        <end position="206"/>
    </location>
</feature>
<dbReference type="AlphaFoldDB" id="A0A1F5TSA3"/>
<evidence type="ECO:0000313" key="4">
    <source>
        <dbReference type="EMBL" id="OGF41677.1"/>
    </source>
</evidence>
<feature type="transmembrane region" description="Helical" evidence="3">
    <location>
        <begin position="124"/>
        <end position="152"/>
    </location>
</feature>
<proteinExistence type="predicted"/>
<feature type="coiled-coil region" evidence="1">
    <location>
        <begin position="467"/>
        <end position="525"/>
    </location>
</feature>
<name>A0A1F5TSA3_9BACT</name>
<accession>A0A1F5TSA3</accession>
<feature type="region of interest" description="Disordered" evidence="2">
    <location>
        <begin position="827"/>
        <end position="848"/>
    </location>
</feature>
<evidence type="ECO:0000256" key="1">
    <source>
        <dbReference type="SAM" id="Coils"/>
    </source>
</evidence>
<sequence>MFVEIIQYNDFINVPAVVTGWVIIRDLCNMFFVLILLFIAFATILRMESYSAKKLLPKLIIMAVLINFSRTIFGLIIDFGQVIMLTFVNGFAEFGASEFVKIFQVNEYLSFANTNASVQAIGGLATFGALVAGFIALLITLVVMVVFVAIIVMRIVMLWIYTILSPLVFFGRAFPAAEKYTEQIWGDFIKQVIVGPMLAFFLWLALSTAQPSAKTLRDSWAAYNPIGKGSASFQNAVQLQGQAQKDVAVTGTLNSLFNAENFQRYIIVIAMLIGGLMVTQQMGGAAASIAGKGLGAIQKGRGLAWGGMKAGADWLNRMQWEGGALKRFGWKGTGVDLNLKRSWGTLSAKMESMKKSQIGLGMQRSKEVMDTHGRMWGTLAMTGNAGDAWEQITTWKGLKQRFFQGTRGGIFGTGGGKGLNIKQERELAKLKGEDSKLDALKAERANVINSEQEKGLKGEEKTLHNEINDLIKKEEMAKKAFNELERRLNAGEQNTKGEYVLNADVEKAKNEWKQQQMLLQEKKERVDKVNTLLSNVDDGKTASLDQQISGKKKDIKAIKTKAGEYAPLYQFEAIAADNRAVQEEMGKLKGIDDSDELVRILKDAIGRRDKTQIKAAMRKLSEDGNDNEAFEALVPREGSGYEGMQQLMRALSGQLNEKDLLYDKEYVDDLRKLNAGFNKDEAFTLGAQIAEMNKRTSHWEATAAYVMEGGKFREATEKEHTLIASAEFGKKSPQANMRDSNRLAYGKHTYDEQGNKHYEVTKIGQIMIQSYDVPRMIGRLPENMTESAAKFIQLAAERMAERGLLKNKDEKGVNSLAESIHEKANVAKGGEEGFNEQYNSLSSDVGRM</sequence>
<evidence type="ECO:0000313" key="5">
    <source>
        <dbReference type="Proteomes" id="UP000177939"/>
    </source>
</evidence>
<protein>
    <submittedName>
        <fullName evidence="4">Uncharacterized protein</fullName>
    </submittedName>
</protein>
<comment type="caution">
    <text evidence="4">The sequence shown here is derived from an EMBL/GenBank/DDBJ whole genome shotgun (WGS) entry which is preliminary data.</text>
</comment>
<dbReference type="Proteomes" id="UP000177939">
    <property type="component" value="Unassembled WGS sequence"/>
</dbReference>
<evidence type="ECO:0000256" key="2">
    <source>
        <dbReference type="SAM" id="MobiDB-lite"/>
    </source>
</evidence>
<keyword evidence="3" id="KW-1133">Transmembrane helix</keyword>
<feature type="transmembrane region" description="Helical" evidence="3">
    <location>
        <begin position="262"/>
        <end position="279"/>
    </location>
</feature>
<keyword evidence="3" id="KW-0812">Transmembrane</keyword>
<keyword evidence="1" id="KW-0175">Coiled coil</keyword>
<evidence type="ECO:0000256" key="3">
    <source>
        <dbReference type="SAM" id="Phobius"/>
    </source>
</evidence>
<keyword evidence="3" id="KW-0472">Membrane</keyword>
<feature type="transmembrane region" description="Helical" evidence="3">
    <location>
        <begin position="59"/>
        <end position="77"/>
    </location>
</feature>
<organism evidence="4 5">
    <name type="scientific">Candidatus Falkowbacteria bacterium RIFOXYC2_FULL_47_12</name>
    <dbReference type="NCBI Taxonomy" id="1798004"/>
    <lineage>
        <taxon>Bacteria</taxon>
        <taxon>Candidatus Falkowiibacteriota</taxon>
    </lineage>
</organism>
<reference evidence="4 5" key="1">
    <citation type="journal article" date="2016" name="Nat. Commun.">
        <title>Thousands of microbial genomes shed light on interconnected biogeochemical processes in an aquifer system.</title>
        <authorList>
            <person name="Anantharaman K."/>
            <person name="Brown C.T."/>
            <person name="Hug L.A."/>
            <person name="Sharon I."/>
            <person name="Castelle C.J."/>
            <person name="Probst A.J."/>
            <person name="Thomas B.C."/>
            <person name="Singh A."/>
            <person name="Wilkins M.J."/>
            <person name="Karaoz U."/>
            <person name="Brodie E.L."/>
            <person name="Williams K.H."/>
            <person name="Hubbard S.S."/>
            <person name="Banfield J.F."/>
        </authorList>
    </citation>
    <scope>NUCLEOTIDE SEQUENCE [LARGE SCALE GENOMIC DNA]</scope>
</reference>
<dbReference type="EMBL" id="MFGL01000002">
    <property type="protein sequence ID" value="OGF41677.1"/>
    <property type="molecule type" value="Genomic_DNA"/>
</dbReference>
<feature type="compositionally biased region" description="Polar residues" evidence="2">
    <location>
        <begin position="836"/>
        <end position="848"/>
    </location>
</feature>